<evidence type="ECO:0000313" key="2">
    <source>
        <dbReference type="Proteomes" id="UP001151760"/>
    </source>
</evidence>
<feature type="non-terminal residue" evidence="1">
    <location>
        <position position="1"/>
    </location>
</feature>
<comment type="caution">
    <text evidence="1">The sequence shown here is derived from an EMBL/GenBank/DDBJ whole genome shotgun (WGS) entry which is preliminary data.</text>
</comment>
<dbReference type="EMBL" id="BQNB010013356">
    <property type="protein sequence ID" value="GJT14924.1"/>
    <property type="molecule type" value="Genomic_DNA"/>
</dbReference>
<name>A0ABQ5BNI4_9ASTR</name>
<evidence type="ECO:0000313" key="1">
    <source>
        <dbReference type="EMBL" id="GJT14924.1"/>
    </source>
</evidence>
<dbReference type="Proteomes" id="UP001151760">
    <property type="component" value="Unassembled WGS sequence"/>
</dbReference>
<reference evidence="1" key="2">
    <citation type="submission" date="2022-01" db="EMBL/GenBank/DDBJ databases">
        <authorList>
            <person name="Yamashiro T."/>
            <person name="Shiraishi A."/>
            <person name="Satake H."/>
            <person name="Nakayama K."/>
        </authorList>
    </citation>
    <scope>NUCLEOTIDE SEQUENCE</scope>
</reference>
<organism evidence="1 2">
    <name type="scientific">Tanacetum coccineum</name>
    <dbReference type="NCBI Taxonomy" id="301880"/>
    <lineage>
        <taxon>Eukaryota</taxon>
        <taxon>Viridiplantae</taxon>
        <taxon>Streptophyta</taxon>
        <taxon>Embryophyta</taxon>
        <taxon>Tracheophyta</taxon>
        <taxon>Spermatophyta</taxon>
        <taxon>Magnoliopsida</taxon>
        <taxon>eudicotyledons</taxon>
        <taxon>Gunneridae</taxon>
        <taxon>Pentapetalae</taxon>
        <taxon>asterids</taxon>
        <taxon>campanulids</taxon>
        <taxon>Asterales</taxon>
        <taxon>Asteraceae</taxon>
        <taxon>Asteroideae</taxon>
        <taxon>Anthemideae</taxon>
        <taxon>Anthemidinae</taxon>
        <taxon>Tanacetum</taxon>
    </lineage>
</organism>
<protein>
    <submittedName>
        <fullName evidence="1">Uncharacterized protein</fullName>
    </submittedName>
</protein>
<reference evidence="1" key="1">
    <citation type="journal article" date="2022" name="Int. J. Mol. Sci.">
        <title>Draft Genome of Tanacetum Coccineum: Genomic Comparison of Closely Related Tanacetum-Family Plants.</title>
        <authorList>
            <person name="Yamashiro T."/>
            <person name="Shiraishi A."/>
            <person name="Nakayama K."/>
            <person name="Satake H."/>
        </authorList>
    </citation>
    <scope>NUCLEOTIDE SEQUENCE</scope>
</reference>
<keyword evidence="2" id="KW-1185">Reference proteome</keyword>
<sequence>AEVPSASSLQVIRRLGSIFILVYTAVQKLKKDSWLELQFSLAENSKLNVGDPFGPYLANDDPRSRLKGIFAHNIARPLHGVKLLGGPASVDFNFSSELVMKRVAKTIRLMDAVAKINDP</sequence>
<proteinExistence type="predicted"/>
<gene>
    <name evidence="1" type="ORF">Tco_0873630</name>
</gene>
<accession>A0ABQ5BNI4</accession>